<evidence type="ECO:0000313" key="1">
    <source>
        <dbReference type="EMBL" id="KDS93302.1"/>
    </source>
</evidence>
<keyword evidence="2" id="KW-1185">Reference proteome</keyword>
<organism evidence="1 2">
    <name type="scientific">Dermabacter hominis 1368</name>
    <dbReference type="NCBI Taxonomy" id="1450519"/>
    <lineage>
        <taxon>Bacteria</taxon>
        <taxon>Bacillati</taxon>
        <taxon>Actinomycetota</taxon>
        <taxon>Actinomycetes</taxon>
        <taxon>Micrococcales</taxon>
        <taxon>Dermabacteraceae</taxon>
        <taxon>Dermabacter</taxon>
    </lineage>
</organism>
<comment type="caution">
    <text evidence="1">The sequence shown here is derived from an EMBL/GenBank/DDBJ whole genome shotgun (WGS) entry which is preliminary data.</text>
</comment>
<protein>
    <recommendedName>
        <fullName evidence="3">Response regulatory domain-containing protein</fullName>
    </recommendedName>
</protein>
<gene>
    <name evidence="1" type="ORF">DHOM_06510</name>
</gene>
<name>A0ABR4SKP1_9MICO</name>
<dbReference type="EMBL" id="JDRS01000008">
    <property type="protein sequence ID" value="KDS93302.1"/>
    <property type="molecule type" value="Genomic_DNA"/>
</dbReference>
<accession>A0ABR4SKP1</accession>
<reference evidence="1 2" key="1">
    <citation type="submission" date="2014-01" db="EMBL/GenBank/DDBJ databases">
        <title>Draft genome sequence of the multidrug-resistant clinical isolate Dermabacter hominis 1368.</title>
        <authorList>
            <person name="Albersmeier A."/>
            <person name="Bomholt C."/>
            <person name="Glaub A."/>
            <person name="Ruckert C."/>
            <person name="Soriano F."/>
            <person name="Fernandez-Natal I."/>
            <person name="Tauch A."/>
        </authorList>
    </citation>
    <scope>NUCLEOTIDE SEQUENCE [LARGE SCALE GENOMIC DNA]</scope>
    <source>
        <strain evidence="1 2">1368</strain>
    </source>
</reference>
<sequence length="38" mass="4101">MIRIAITDHEPLVTSSLATLLGLAFDFEIAIEAGSRDL</sequence>
<evidence type="ECO:0008006" key="3">
    <source>
        <dbReference type="Google" id="ProtNLM"/>
    </source>
</evidence>
<evidence type="ECO:0000313" key="2">
    <source>
        <dbReference type="Proteomes" id="UP000030182"/>
    </source>
</evidence>
<proteinExistence type="predicted"/>
<dbReference type="Proteomes" id="UP000030182">
    <property type="component" value="Unassembled WGS sequence"/>
</dbReference>